<evidence type="ECO:0000259" key="6">
    <source>
        <dbReference type="Pfam" id="PF07980"/>
    </source>
</evidence>
<dbReference type="PROSITE" id="PS51257">
    <property type="entry name" value="PROKAR_LIPOPROTEIN"/>
    <property type="match status" value="1"/>
</dbReference>
<dbReference type="RefSeq" id="WP_210509477.1">
    <property type="nucleotide sequence ID" value="NZ_JAFIDN010000001.1"/>
</dbReference>
<comment type="similarity">
    <text evidence="2">Belongs to the SusD family.</text>
</comment>
<comment type="caution">
    <text evidence="7">The sequence shown here is derived from an EMBL/GenBank/DDBJ whole genome shotgun (WGS) entry which is preliminary data.</text>
</comment>
<dbReference type="Proteomes" id="UP000673975">
    <property type="component" value="Unassembled WGS sequence"/>
</dbReference>
<evidence type="ECO:0000313" key="8">
    <source>
        <dbReference type="Proteomes" id="UP000673975"/>
    </source>
</evidence>
<dbReference type="CDD" id="cd08977">
    <property type="entry name" value="SusD"/>
    <property type="match status" value="1"/>
</dbReference>
<accession>A0A8J7RP13</accession>
<dbReference type="SUPFAM" id="SSF48452">
    <property type="entry name" value="TPR-like"/>
    <property type="match status" value="1"/>
</dbReference>
<keyword evidence="5" id="KW-0998">Cell outer membrane</keyword>
<evidence type="ECO:0000256" key="4">
    <source>
        <dbReference type="ARBA" id="ARBA00023136"/>
    </source>
</evidence>
<dbReference type="InterPro" id="IPR012944">
    <property type="entry name" value="SusD_RagB_dom"/>
</dbReference>
<reference evidence="7" key="1">
    <citation type="submission" date="2021-02" db="EMBL/GenBank/DDBJ databases">
        <title>Natronogracilivirga saccharolytica gen. nov. sp. nov. a new anaerobic, haloalkiliphilic carbohydrate-fermenting bacterium from soda lake and proposing of Cyclonatronumiaceae fam. nov. in the phylum Balneolaeota.</title>
        <authorList>
            <person name="Zhilina T.N."/>
            <person name="Sorokin D.Y."/>
            <person name="Zavarzina D.G."/>
            <person name="Toshchakov S.V."/>
            <person name="Kublanov I.V."/>
        </authorList>
    </citation>
    <scope>NUCLEOTIDE SEQUENCE</scope>
    <source>
        <strain evidence="7">Z-1702</strain>
    </source>
</reference>
<sequence length="521" mass="58582">MLTRNYRILLIAMIVAVVPVWTSCTDDLSTSPIDDSEVTSDMIYEDPENFRKVLAKLYAGLAVTGQEGPAGSPDIDGIDEGFSSYIRQLWVTQELPTDQAVVAWPDPGLPGFNTQSWSPGNDFVMGMYSRIFYQITLANEFIRNARDEDDPQIQQYMAEARFLRAFSYWHALDLFGGNIPFVTEDDPIGAFEPEPVGSEEIFSYIESELMDIEDAMPAPQENQYGRADRAGVWMLLARLYLNAEVYIDEPRYDEAVTYTQRIIDEGGYELNSTYDQLFLADNDEADGVIFAIPFDGNNTQSFGGTNFIIHAAVGGSMSAADFGISGGWEGHRVTPEFVDKFDKDNDVRAMFHTDGQNRDVDNLGDFNEGYAVTKWRNVTSTGEPGSRSAYVDTDFPMFRLADVYLMYAEATLRGGAGGDMNMALNLVNDIRERAYGDETGHITSDELDLDFILDERARELYWEAQRRTDLIRYGYYTSADYVWAWKGDTQEGTSTSEHLKLYPIPSSDINSNPNLTQNPGY</sequence>
<keyword evidence="3" id="KW-0732">Signal</keyword>
<dbReference type="Gene3D" id="1.10.3780.10">
    <property type="entry name" value="SusD-like"/>
    <property type="match status" value="1"/>
</dbReference>
<protein>
    <submittedName>
        <fullName evidence="7">RagB/SusD family nutrient uptake outer membrane protein</fullName>
    </submittedName>
</protein>
<dbReference type="Pfam" id="PF07980">
    <property type="entry name" value="SusD_RagB"/>
    <property type="match status" value="1"/>
</dbReference>
<organism evidence="7 8">
    <name type="scientific">Natronogracilivirga saccharolytica</name>
    <dbReference type="NCBI Taxonomy" id="2812953"/>
    <lineage>
        <taxon>Bacteria</taxon>
        <taxon>Pseudomonadati</taxon>
        <taxon>Balneolota</taxon>
        <taxon>Balneolia</taxon>
        <taxon>Balneolales</taxon>
        <taxon>Cyclonatronaceae</taxon>
        <taxon>Natronogracilivirga</taxon>
    </lineage>
</organism>
<dbReference type="EMBL" id="JAFIDN010000001">
    <property type="protein sequence ID" value="MBP3191204.1"/>
    <property type="molecule type" value="Genomic_DNA"/>
</dbReference>
<gene>
    <name evidence="7" type="ORF">NATSA_00865</name>
</gene>
<dbReference type="InterPro" id="IPR011990">
    <property type="entry name" value="TPR-like_helical_dom_sf"/>
</dbReference>
<dbReference type="AlphaFoldDB" id="A0A8J7RP13"/>
<name>A0A8J7RP13_9BACT</name>
<dbReference type="GO" id="GO:0009279">
    <property type="term" value="C:cell outer membrane"/>
    <property type="evidence" value="ECO:0007669"/>
    <property type="project" value="UniProtKB-SubCell"/>
</dbReference>
<proteinExistence type="inferred from homology"/>
<comment type="subcellular location">
    <subcellularLocation>
        <location evidence="1">Cell outer membrane</location>
    </subcellularLocation>
</comment>
<evidence type="ECO:0000256" key="3">
    <source>
        <dbReference type="ARBA" id="ARBA00022729"/>
    </source>
</evidence>
<evidence type="ECO:0000256" key="5">
    <source>
        <dbReference type="ARBA" id="ARBA00023237"/>
    </source>
</evidence>
<keyword evidence="4" id="KW-0472">Membrane</keyword>
<keyword evidence="8" id="KW-1185">Reference proteome</keyword>
<feature type="domain" description="RagB/SusD" evidence="6">
    <location>
        <begin position="365"/>
        <end position="521"/>
    </location>
</feature>
<evidence type="ECO:0000256" key="1">
    <source>
        <dbReference type="ARBA" id="ARBA00004442"/>
    </source>
</evidence>
<evidence type="ECO:0000256" key="2">
    <source>
        <dbReference type="ARBA" id="ARBA00006275"/>
    </source>
</evidence>
<dbReference type="Gene3D" id="1.25.40.10">
    <property type="entry name" value="Tetratricopeptide repeat domain"/>
    <property type="match status" value="1"/>
</dbReference>
<evidence type="ECO:0000313" key="7">
    <source>
        <dbReference type="EMBL" id="MBP3191204.1"/>
    </source>
</evidence>
<dbReference type="Gene3D" id="1.25.40.390">
    <property type="match status" value="1"/>
</dbReference>